<proteinExistence type="predicted"/>
<evidence type="ECO:0000313" key="3">
    <source>
        <dbReference type="EMBL" id="KAA9340709.1"/>
    </source>
</evidence>
<dbReference type="SUPFAM" id="SSF51735">
    <property type="entry name" value="NAD(P)-binding Rossmann-fold domains"/>
    <property type="match status" value="1"/>
</dbReference>
<feature type="domain" description="NAD-dependent epimerase/dehydratase" evidence="2">
    <location>
        <begin position="3"/>
        <end position="252"/>
    </location>
</feature>
<dbReference type="PANTHER" id="PTHR43574">
    <property type="entry name" value="EPIMERASE-RELATED"/>
    <property type="match status" value="1"/>
</dbReference>
<reference evidence="3 4" key="1">
    <citation type="submission" date="2019-09" db="EMBL/GenBank/DDBJ databases">
        <title>Genome sequence of Adhaeribacter sp. M2.</title>
        <authorList>
            <person name="Srinivasan S."/>
        </authorList>
    </citation>
    <scope>NUCLEOTIDE SEQUENCE [LARGE SCALE GENOMIC DNA]</scope>
    <source>
        <strain evidence="3 4">M2</strain>
    </source>
</reference>
<accession>A0A5N1J2A2</accession>
<dbReference type="EMBL" id="VTWT01000002">
    <property type="protein sequence ID" value="KAA9340709.1"/>
    <property type="molecule type" value="Genomic_DNA"/>
</dbReference>
<dbReference type="Proteomes" id="UP000326570">
    <property type="component" value="Unassembled WGS sequence"/>
</dbReference>
<keyword evidence="1" id="KW-0520">NAD</keyword>
<sequence>MKVLVTGTAGFVGFFLAEQLLRRGDEVVGVDNINDYYDQRLKFDRLAESGIREHLIAWNKEVKSIRHPGYRFIRMNLEDKNELMALCAREQFDVIVHLAAQAGVRYSITNPDAYAQSNLIGFLNILEASRHNKIKHLVYASSSSVYGMNEEMPFSVKHNVEHPVSLYAASKKANELMAHTYSHLYRIPTSGLRFFTVYGPWGRPDMAYFLFAEAIRKNKPIQVFNHGKMKRDFTYIDDIIQGIINVMDSPAQPCQDWDPKKPDPSRSSAPYCIYNIGNNNPVELLGFIQEIEKNMGKEAILEMKEIQDGDVIATWANVDDLINNFNYRPETPIQTGLKKFTDWYNNYYSTEKSQSRKAERV</sequence>
<name>A0A5N1J2A2_9BACT</name>
<evidence type="ECO:0000256" key="1">
    <source>
        <dbReference type="ARBA" id="ARBA00023027"/>
    </source>
</evidence>
<protein>
    <submittedName>
        <fullName evidence="3">NAD-dependent epimerase</fullName>
    </submittedName>
</protein>
<evidence type="ECO:0000259" key="2">
    <source>
        <dbReference type="Pfam" id="PF01370"/>
    </source>
</evidence>
<gene>
    <name evidence="3" type="ORF">F0P94_04590</name>
</gene>
<dbReference type="CDD" id="cd05253">
    <property type="entry name" value="UDP_GE_SDE_e"/>
    <property type="match status" value="1"/>
</dbReference>
<dbReference type="InterPro" id="IPR001509">
    <property type="entry name" value="Epimerase_deHydtase"/>
</dbReference>
<dbReference type="Gene3D" id="3.40.50.720">
    <property type="entry name" value="NAD(P)-binding Rossmann-like Domain"/>
    <property type="match status" value="1"/>
</dbReference>
<keyword evidence="4" id="KW-1185">Reference proteome</keyword>
<dbReference type="Pfam" id="PF01370">
    <property type="entry name" value="Epimerase"/>
    <property type="match status" value="1"/>
</dbReference>
<dbReference type="RefSeq" id="WP_150902636.1">
    <property type="nucleotide sequence ID" value="NZ_VTWT01000002.1"/>
</dbReference>
<organism evidence="3 4">
    <name type="scientific">Adhaeribacter soli</name>
    <dbReference type="NCBI Taxonomy" id="2607655"/>
    <lineage>
        <taxon>Bacteria</taxon>
        <taxon>Pseudomonadati</taxon>
        <taxon>Bacteroidota</taxon>
        <taxon>Cytophagia</taxon>
        <taxon>Cytophagales</taxon>
        <taxon>Hymenobacteraceae</taxon>
        <taxon>Adhaeribacter</taxon>
    </lineage>
</organism>
<dbReference type="InterPro" id="IPR036291">
    <property type="entry name" value="NAD(P)-bd_dom_sf"/>
</dbReference>
<evidence type="ECO:0000313" key="4">
    <source>
        <dbReference type="Proteomes" id="UP000326570"/>
    </source>
</evidence>
<comment type="caution">
    <text evidence="3">The sequence shown here is derived from an EMBL/GenBank/DDBJ whole genome shotgun (WGS) entry which is preliminary data.</text>
</comment>
<dbReference type="AlphaFoldDB" id="A0A5N1J2A2"/>
<dbReference type="PRINTS" id="PR01713">
    <property type="entry name" value="NUCEPIMERASE"/>
</dbReference>